<dbReference type="SUPFAM" id="SSF51294">
    <property type="entry name" value="Hedgehog/intein (Hint) domain"/>
    <property type="match status" value="1"/>
</dbReference>
<dbReference type="InterPro" id="IPR036844">
    <property type="entry name" value="Hint_dom_sf"/>
</dbReference>
<proteinExistence type="predicted"/>
<name>L0DN93_SINAD</name>
<dbReference type="GO" id="GO:0016539">
    <property type="term" value="P:intein-mediated protein splicing"/>
    <property type="evidence" value="ECO:0007669"/>
    <property type="project" value="InterPro"/>
</dbReference>
<feature type="chain" id="PRO_5003940279" evidence="1">
    <location>
        <begin position="19"/>
        <end position="319"/>
    </location>
</feature>
<dbReference type="STRING" id="886293.Sinac_6647"/>
<gene>
    <name evidence="3" type="ordered locus">Sinac_6647</name>
</gene>
<dbReference type="SMART" id="SM00306">
    <property type="entry name" value="HintN"/>
    <property type="match status" value="1"/>
</dbReference>
<organism evidence="3 4">
    <name type="scientific">Singulisphaera acidiphila (strain ATCC BAA-1392 / DSM 18658 / VKM B-2454 / MOB10)</name>
    <dbReference type="NCBI Taxonomy" id="886293"/>
    <lineage>
        <taxon>Bacteria</taxon>
        <taxon>Pseudomonadati</taxon>
        <taxon>Planctomycetota</taxon>
        <taxon>Planctomycetia</taxon>
        <taxon>Isosphaerales</taxon>
        <taxon>Isosphaeraceae</taxon>
        <taxon>Singulisphaera</taxon>
    </lineage>
</organism>
<dbReference type="PROSITE" id="PS50817">
    <property type="entry name" value="INTEIN_N_TER"/>
    <property type="match status" value="1"/>
</dbReference>
<dbReference type="eggNOG" id="COG1465">
    <property type="taxonomic scope" value="Bacteria"/>
</dbReference>
<dbReference type="HOGENOM" id="CLU_871252_0_0_0"/>
<dbReference type="OrthoDB" id="285999at2"/>
<dbReference type="RefSeq" id="WP_015249802.1">
    <property type="nucleotide sequence ID" value="NC_019892.1"/>
</dbReference>
<dbReference type="Proteomes" id="UP000010798">
    <property type="component" value="Chromosome"/>
</dbReference>
<accession>L0DN93</accession>
<dbReference type="Gene3D" id="2.170.16.10">
    <property type="entry name" value="Hedgehog/Intein (Hint) domain"/>
    <property type="match status" value="1"/>
</dbReference>
<sequence>MRLLPLALTITFATMVPAAEPEKVIVDLFGGVDGRGLALAECRTAVYRFQLIAQVDAKGEGKGTLVLDPSPALVDEFGYPQPTEARPPVKLDCSLKLIKKKKILREEGRLGAPAIEVECRLFSITGPKITSRLTLATEAGEEWSFARLLVPDQDGKGRFVVYLRGPALAEPCHPGCFPAGTSILIPGGAKPIEDLRAGDLVTTVAEDGIRRQGQVVSMSVTRNRLIEVRTEGGTLITTATQPLALASGGLRAAGELKAGDRIHSWDGQARRKVGVKSVDVTGREEQVFNLVLGEPVLFVADGFLARSKPPVAAAARAQP</sequence>
<dbReference type="AlphaFoldDB" id="L0DN93"/>
<protein>
    <submittedName>
        <fullName evidence="3">Putative alternative 3-dehydroquinate synthase</fullName>
    </submittedName>
</protein>
<evidence type="ECO:0000313" key="4">
    <source>
        <dbReference type="Proteomes" id="UP000010798"/>
    </source>
</evidence>
<dbReference type="InterPro" id="IPR003587">
    <property type="entry name" value="Hint_dom_N"/>
</dbReference>
<evidence type="ECO:0000256" key="1">
    <source>
        <dbReference type="SAM" id="SignalP"/>
    </source>
</evidence>
<evidence type="ECO:0000259" key="2">
    <source>
        <dbReference type="SMART" id="SM00306"/>
    </source>
</evidence>
<evidence type="ECO:0000313" key="3">
    <source>
        <dbReference type="EMBL" id="AGA30722.1"/>
    </source>
</evidence>
<feature type="domain" description="Hint" evidence="2">
    <location>
        <begin position="174"/>
        <end position="266"/>
    </location>
</feature>
<keyword evidence="4" id="KW-1185">Reference proteome</keyword>
<feature type="signal peptide" evidence="1">
    <location>
        <begin position="1"/>
        <end position="18"/>
    </location>
</feature>
<dbReference type="EMBL" id="CP003364">
    <property type="protein sequence ID" value="AGA30722.1"/>
    <property type="molecule type" value="Genomic_DNA"/>
</dbReference>
<dbReference type="InterPro" id="IPR006141">
    <property type="entry name" value="Intein_N"/>
</dbReference>
<keyword evidence="1" id="KW-0732">Signal</keyword>
<dbReference type="KEGG" id="saci:Sinac_6647"/>
<reference evidence="3 4" key="1">
    <citation type="submission" date="2012-02" db="EMBL/GenBank/DDBJ databases">
        <title>Complete sequence of chromosome of Singulisphaera acidiphila DSM 18658.</title>
        <authorList>
            <consortium name="US DOE Joint Genome Institute (JGI-PGF)"/>
            <person name="Lucas S."/>
            <person name="Copeland A."/>
            <person name="Lapidus A."/>
            <person name="Glavina del Rio T."/>
            <person name="Dalin E."/>
            <person name="Tice H."/>
            <person name="Bruce D."/>
            <person name="Goodwin L."/>
            <person name="Pitluck S."/>
            <person name="Peters L."/>
            <person name="Ovchinnikova G."/>
            <person name="Chertkov O."/>
            <person name="Kyrpides N."/>
            <person name="Mavromatis K."/>
            <person name="Ivanova N."/>
            <person name="Brettin T."/>
            <person name="Detter J.C."/>
            <person name="Han C."/>
            <person name="Larimer F."/>
            <person name="Land M."/>
            <person name="Hauser L."/>
            <person name="Markowitz V."/>
            <person name="Cheng J.-F."/>
            <person name="Hugenholtz P."/>
            <person name="Woyke T."/>
            <person name="Wu D."/>
            <person name="Tindall B."/>
            <person name="Pomrenke H."/>
            <person name="Brambilla E."/>
            <person name="Klenk H.-P."/>
            <person name="Eisen J.A."/>
        </authorList>
    </citation>
    <scope>NUCLEOTIDE SEQUENCE [LARGE SCALE GENOMIC DNA]</scope>
    <source>
        <strain evidence="4">ATCC BAA-1392 / DSM 18658 / VKM B-2454 / MOB10</strain>
    </source>
</reference>